<evidence type="ECO:0000313" key="4">
    <source>
        <dbReference type="Proteomes" id="UP000567293"/>
    </source>
</evidence>
<name>A0A7V8NUW8_9BACT</name>
<feature type="compositionally biased region" description="Polar residues" evidence="1">
    <location>
        <begin position="159"/>
        <end position="170"/>
    </location>
</feature>
<gene>
    <name evidence="3" type="ORF">HRJ53_23080</name>
</gene>
<comment type="caution">
    <text evidence="3">The sequence shown here is derived from an EMBL/GenBank/DDBJ whole genome shotgun (WGS) entry which is preliminary data.</text>
</comment>
<feature type="compositionally biased region" description="Polar residues" evidence="1">
    <location>
        <begin position="256"/>
        <end position="278"/>
    </location>
</feature>
<evidence type="ECO:0000256" key="1">
    <source>
        <dbReference type="SAM" id="MobiDB-lite"/>
    </source>
</evidence>
<organism evidence="3 4">
    <name type="scientific">Candidatus Acidiferrum panamense</name>
    <dbReference type="NCBI Taxonomy" id="2741543"/>
    <lineage>
        <taxon>Bacteria</taxon>
        <taxon>Pseudomonadati</taxon>
        <taxon>Acidobacteriota</taxon>
        <taxon>Terriglobia</taxon>
        <taxon>Candidatus Acidiferrales</taxon>
        <taxon>Candidatus Acidiferrum</taxon>
    </lineage>
</organism>
<evidence type="ECO:0000313" key="3">
    <source>
        <dbReference type="EMBL" id="MBA0087881.1"/>
    </source>
</evidence>
<accession>A0A7V8NUW8</accession>
<keyword evidence="2" id="KW-1133">Transmembrane helix</keyword>
<proteinExistence type="predicted"/>
<dbReference type="AlphaFoldDB" id="A0A7V8NUW8"/>
<dbReference type="EMBL" id="JACDQQ010002233">
    <property type="protein sequence ID" value="MBA0087881.1"/>
    <property type="molecule type" value="Genomic_DNA"/>
</dbReference>
<evidence type="ECO:0008006" key="5">
    <source>
        <dbReference type="Google" id="ProtNLM"/>
    </source>
</evidence>
<keyword evidence="2" id="KW-0812">Transmembrane</keyword>
<keyword evidence="4" id="KW-1185">Reference proteome</keyword>
<feature type="transmembrane region" description="Helical" evidence="2">
    <location>
        <begin position="108"/>
        <end position="127"/>
    </location>
</feature>
<evidence type="ECO:0000256" key="2">
    <source>
        <dbReference type="SAM" id="Phobius"/>
    </source>
</evidence>
<dbReference type="Proteomes" id="UP000567293">
    <property type="component" value="Unassembled WGS sequence"/>
</dbReference>
<sequence length="296" mass="31570">MAAEEDKKFDAVLGGFLVRGLRVPAGNLHCPESDVLAAYHEHSLLPEEMNSWKEHIVGCARCQAVLAELEATDTIPLRASEDAAEREEALAKSPKKSRIMPISRGVRWQWLAPAAALAAGLLVWVAWHENQPSQWKTPAPVKTAKLEPPSQSAPQPPSTLTAQASPQLDQARTDHLARPSNDQAEAGGRLSARETPAPEALQEPEKTDTRVRSVPARPSANKERVAREGTANDLMARSPAAKEPASEPQPVPIGPVTQTAVVQTEAANAQTPMQQSPLGVQKPAAPSPVAGEAETG</sequence>
<keyword evidence="2" id="KW-0472">Membrane</keyword>
<protein>
    <recommendedName>
        <fullName evidence="5">Zinc-finger domain-containing protein</fullName>
    </recommendedName>
</protein>
<feature type="region of interest" description="Disordered" evidence="1">
    <location>
        <begin position="134"/>
        <end position="296"/>
    </location>
</feature>
<reference evidence="3" key="1">
    <citation type="submission" date="2020-06" db="EMBL/GenBank/DDBJ databases">
        <title>Legume-microbial interactions unlock mineral nutrients during tropical forest succession.</title>
        <authorList>
            <person name="Epihov D.Z."/>
        </authorList>
    </citation>
    <scope>NUCLEOTIDE SEQUENCE [LARGE SCALE GENOMIC DNA]</scope>
    <source>
        <strain evidence="3">Pan2503</strain>
    </source>
</reference>
<feature type="non-terminal residue" evidence="3">
    <location>
        <position position="296"/>
    </location>
</feature>